<dbReference type="InterPro" id="IPR035969">
    <property type="entry name" value="Rab-GAP_TBC_sf"/>
</dbReference>
<dbReference type="SMART" id="SM00164">
    <property type="entry name" value="TBC"/>
    <property type="match status" value="1"/>
</dbReference>
<dbReference type="EMBL" id="HE650823">
    <property type="protein sequence ID" value="CCF57338.1"/>
    <property type="molecule type" value="Genomic_DNA"/>
</dbReference>
<dbReference type="FunCoup" id="H2ASI8">
    <property type="interactions" value="86"/>
</dbReference>
<dbReference type="RefSeq" id="XP_003956473.1">
    <property type="nucleotide sequence ID" value="XM_003956424.1"/>
</dbReference>
<dbReference type="AlphaFoldDB" id="H2ASI8"/>
<keyword evidence="4" id="KW-1185">Reference proteome</keyword>
<dbReference type="GO" id="GO:0005777">
    <property type="term" value="C:peroxisome"/>
    <property type="evidence" value="ECO:0007669"/>
    <property type="project" value="EnsemblFungi"/>
</dbReference>
<dbReference type="GeneID" id="13885257"/>
<dbReference type="HOGENOM" id="CLU_039465_3_0_1"/>
<protein>
    <recommendedName>
        <fullName evidence="2">Rab-GAP TBC domain-containing protein</fullName>
    </recommendedName>
</protein>
<feature type="domain" description="Rab-GAP TBC" evidence="2">
    <location>
        <begin position="63"/>
        <end position="268"/>
    </location>
</feature>
<name>H2ASI8_KAZAF</name>
<evidence type="ECO:0000313" key="3">
    <source>
        <dbReference type="EMBL" id="CCF57338.1"/>
    </source>
</evidence>
<dbReference type="KEGG" id="kaf:KAFR_0C03460"/>
<dbReference type="GO" id="GO:0005096">
    <property type="term" value="F:GTPase activator activity"/>
    <property type="evidence" value="ECO:0007669"/>
    <property type="project" value="UniProtKB-KW"/>
</dbReference>
<dbReference type="PROSITE" id="PS50086">
    <property type="entry name" value="TBC_RABGAP"/>
    <property type="match status" value="1"/>
</dbReference>
<dbReference type="InterPro" id="IPR000195">
    <property type="entry name" value="Rab-GAP-TBC_dom"/>
</dbReference>
<sequence length="466" mass="54387">MGSTSDSYSSSQETLATLESNTIYDFIPSYINLGFQKELKLKIIRDTTNPVVLEILGSEKFGFIENKVRSKCWHCLLSRQLRLENSRNNDVLIDHPDENQINLDVKRSFSFVENTKHRDFLKDLLSRIIIGIFRKHPKLRYYQGYHDIVSLFILVWHSNEEVDLSLSTMILSAVDAQFDTVFECVEIFTLVYLRDFMMNSLDFPIDQLKLISHLIKEKDPDLYHSMKLDKISPFFAISSILTFFSHDLKPTNENSIIWEIFDLIISKNSSFIPILIFTNFILMQKQKLIDQINLNTENFDNETDLIHASIQQILLTSISNENFFFKIMTITRLNYNRDVKLLSKVLFDSRIINCGSPLLTTAKGNNKTLFDTKDIDNLIDKQIKINGTRKNIRQTNTRFNIVLYHVINNKHLLVKLSILVGLLAIISKFSNRNLIWETYHKTKKVWLDPLHCLLHNPTSYLYSNNN</sequence>
<dbReference type="Gene3D" id="1.10.8.1310">
    <property type="match status" value="1"/>
</dbReference>
<dbReference type="STRING" id="1071382.H2ASI8"/>
<dbReference type="PANTHER" id="PTHR20913">
    <property type="entry name" value="TBC1 DOMAIN FAMILY MEMBER 20/GTPASE"/>
    <property type="match status" value="1"/>
</dbReference>
<dbReference type="GO" id="GO:0006888">
    <property type="term" value="P:endoplasmic reticulum to Golgi vesicle-mediated transport"/>
    <property type="evidence" value="ECO:0007669"/>
    <property type="project" value="TreeGrafter"/>
</dbReference>
<evidence type="ECO:0000259" key="2">
    <source>
        <dbReference type="PROSITE" id="PS50086"/>
    </source>
</evidence>
<dbReference type="GO" id="GO:0005789">
    <property type="term" value="C:endoplasmic reticulum membrane"/>
    <property type="evidence" value="ECO:0007669"/>
    <property type="project" value="TreeGrafter"/>
</dbReference>
<dbReference type="Proteomes" id="UP000005220">
    <property type="component" value="Chromosome 3"/>
</dbReference>
<dbReference type="InParanoid" id="H2ASI8"/>
<keyword evidence="1" id="KW-0343">GTPase activation</keyword>
<organism evidence="3 4">
    <name type="scientific">Kazachstania africana (strain ATCC 22294 / BCRC 22015 / CBS 2517 / CECT 1963 / NBRC 1671 / NRRL Y-8276)</name>
    <name type="common">Yeast</name>
    <name type="synonym">Kluyveromyces africanus</name>
    <dbReference type="NCBI Taxonomy" id="1071382"/>
    <lineage>
        <taxon>Eukaryota</taxon>
        <taxon>Fungi</taxon>
        <taxon>Dikarya</taxon>
        <taxon>Ascomycota</taxon>
        <taxon>Saccharomycotina</taxon>
        <taxon>Saccharomycetes</taxon>
        <taxon>Saccharomycetales</taxon>
        <taxon>Saccharomycetaceae</taxon>
        <taxon>Kazachstania</taxon>
    </lineage>
</organism>
<dbReference type="eggNOG" id="KOG2595">
    <property type="taxonomic scope" value="Eukaryota"/>
</dbReference>
<dbReference type="PANTHER" id="PTHR20913:SF7">
    <property type="entry name" value="RE60063P"/>
    <property type="match status" value="1"/>
</dbReference>
<dbReference type="Pfam" id="PF00566">
    <property type="entry name" value="RabGAP-TBC"/>
    <property type="match status" value="1"/>
</dbReference>
<dbReference type="OrthoDB" id="206700at2759"/>
<reference evidence="3 4" key="1">
    <citation type="journal article" date="2011" name="Proc. Natl. Acad. Sci. U.S.A.">
        <title>Evolutionary erosion of yeast sex chromosomes by mating-type switching accidents.</title>
        <authorList>
            <person name="Gordon J.L."/>
            <person name="Armisen D."/>
            <person name="Proux-Wera E."/>
            <person name="Oheigeartaigh S.S."/>
            <person name="Byrne K.P."/>
            <person name="Wolfe K.H."/>
        </authorList>
    </citation>
    <scope>NUCLEOTIDE SEQUENCE [LARGE SCALE GENOMIC DNA]</scope>
    <source>
        <strain evidence="4">ATCC 22294 / BCRC 22015 / CBS 2517 / CECT 1963 / NBRC 1671 / NRRL Y-8276</strain>
    </source>
</reference>
<proteinExistence type="predicted"/>
<evidence type="ECO:0000256" key="1">
    <source>
        <dbReference type="ARBA" id="ARBA00022468"/>
    </source>
</evidence>
<dbReference type="InterPro" id="IPR045913">
    <property type="entry name" value="TBC20/Gyp8-like"/>
</dbReference>
<gene>
    <name evidence="3" type="primary">KAFR0C03460</name>
    <name evidence="3" type="ORF">KAFR_0C03460</name>
</gene>
<evidence type="ECO:0000313" key="4">
    <source>
        <dbReference type="Proteomes" id="UP000005220"/>
    </source>
</evidence>
<accession>H2ASI8</accession>
<dbReference type="Gene3D" id="1.10.472.80">
    <property type="entry name" value="Ypt/Rab-GAP domain of gyp1p, domain 3"/>
    <property type="match status" value="1"/>
</dbReference>
<dbReference type="SUPFAM" id="SSF47923">
    <property type="entry name" value="Ypt/Rab-GAP domain of gyp1p"/>
    <property type="match status" value="2"/>
</dbReference>